<evidence type="ECO:0008006" key="6">
    <source>
        <dbReference type="Google" id="ProtNLM"/>
    </source>
</evidence>
<evidence type="ECO:0000256" key="3">
    <source>
        <dbReference type="ARBA" id="ARBA00022691"/>
    </source>
</evidence>
<dbReference type="GO" id="GO:0009007">
    <property type="term" value="F:site-specific DNA-methyltransferase (adenine-specific) activity"/>
    <property type="evidence" value="ECO:0007669"/>
    <property type="project" value="UniProtKB-EC"/>
</dbReference>
<accession>A0A328PYZ6</accession>
<proteinExistence type="predicted"/>
<dbReference type="AlphaFoldDB" id="A0A328PYZ6"/>
<dbReference type="Pfam" id="PF02086">
    <property type="entry name" value="MethyltransfD12"/>
    <property type="match status" value="1"/>
</dbReference>
<comment type="caution">
    <text evidence="4">The sequence shown here is derived from an EMBL/GenBank/DDBJ whole genome shotgun (WGS) entry which is preliminary data.</text>
</comment>
<gene>
    <name evidence="4" type="ORF">CA615_03695</name>
</gene>
<dbReference type="Gene3D" id="3.40.50.150">
    <property type="entry name" value="Vaccinia Virus protein VP39"/>
    <property type="match status" value="1"/>
</dbReference>
<dbReference type="GO" id="GO:0009307">
    <property type="term" value="P:DNA restriction-modification system"/>
    <property type="evidence" value="ECO:0007669"/>
    <property type="project" value="InterPro"/>
</dbReference>
<dbReference type="RefSeq" id="WP_052273662.1">
    <property type="nucleotide sequence ID" value="NZ_LR698975.1"/>
</dbReference>
<keyword evidence="1" id="KW-0489">Methyltransferase</keyword>
<dbReference type="SUPFAM" id="SSF53335">
    <property type="entry name" value="S-adenosyl-L-methionine-dependent methyltransferases"/>
    <property type="match status" value="1"/>
</dbReference>
<keyword evidence="3" id="KW-0949">S-adenosyl-L-methionine</keyword>
<sequence length="135" mass="15897">MDMQSTLFNYNNQDFKSQNNFDSFKFPSTRYQGSKLKLVDWIINETKNYSYETVLDAFGGTGSVSYSYKKIGKEVTYNDILKFNYQFGKALIENNDMKLSNESVNFILNPHDDIEYKTIIQDNFKDTYFTDDENK</sequence>
<organism evidence="4 5">
    <name type="scientific">Methanosphaera stadtmanae</name>
    <dbReference type="NCBI Taxonomy" id="2317"/>
    <lineage>
        <taxon>Archaea</taxon>
        <taxon>Methanobacteriati</taxon>
        <taxon>Methanobacteriota</taxon>
        <taxon>Methanomada group</taxon>
        <taxon>Methanobacteria</taxon>
        <taxon>Methanobacteriales</taxon>
        <taxon>Methanobacteriaceae</taxon>
        <taxon>Methanosphaera</taxon>
    </lineage>
</organism>
<dbReference type="InterPro" id="IPR029063">
    <property type="entry name" value="SAM-dependent_MTases_sf"/>
</dbReference>
<evidence type="ECO:0000256" key="2">
    <source>
        <dbReference type="ARBA" id="ARBA00022679"/>
    </source>
</evidence>
<dbReference type="GO" id="GO:0032259">
    <property type="term" value="P:methylation"/>
    <property type="evidence" value="ECO:0007669"/>
    <property type="project" value="UniProtKB-KW"/>
</dbReference>
<dbReference type="GeneID" id="25392670"/>
<evidence type="ECO:0000313" key="5">
    <source>
        <dbReference type="Proteomes" id="UP000248557"/>
    </source>
</evidence>
<dbReference type="InterPro" id="IPR012327">
    <property type="entry name" value="MeTrfase_D12"/>
</dbReference>
<protein>
    <recommendedName>
        <fullName evidence="6">DNA methyltransferase</fullName>
    </recommendedName>
</protein>
<evidence type="ECO:0000313" key="4">
    <source>
        <dbReference type="EMBL" id="RAP03162.1"/>
    </source>
</evidence>
<reference evidence="4 5" key="1">
    <citation type="submission" date="2017-05" db="EMBL/GenBank/DDBJ databases">
        <title>Host range expansion of the Methanosphaera genus to humans and monogastric animals involves recent and extensive reduction in genome content.</title>
        <authorList>
            <person name="Hoedt E.C."/>
            <person name="Volmer J.G."/>
            <person name="Parks D.H."/>
            <person name="Rosewarne C.P."/>
            <person name="Denman S.E."/>
            <person name="Mcsweeney C.S."/>
            <person name="O Cuiv P."/>
            <person name="Hugenholtz P."/>
            <person name="Tyson G.W."/>
            <person name="Morrison M."/>
        </authorList>
    </citation>
    <scope>NUCLEOTIDE SEQUENCE [LARGE SCALE GENOMIC DNA]</scope>
    <source>
        <strain evidence="4 5">PA5</strain>
    </source>
</reference>
<dbReference type="Proteomes" id="UP000248557">
    <property type="component" value="Unassembled WGS sequence"/>
</dbReference>
<evidence type="ECO:0000256" key="1">
    <source>
        <dbReference type="ARBA" id="ARBA00022603"/>
    </source>
</evidence>
<keyword evidence="2" id="KW-0808">Transferase</keyword>
<dbReference type="EMBL" id="NGJK01000037">
    <property type="protein sequence ID" value="RAP03162.1"/>
    <property type="molecule type" value="Genomic_DNA"/>
</dbReference>
<name>A0A328PYZ6_9EURY</name>